<dbReference type="SUPFAM" id="SSF50249">
    <property type="entry name" value="Nucleic acid-binding proteins"/>
    <property type="match status" value="2"/>
</dbReference>
<gene>
    <name evidence="4" type="ORF">EPA86_08445</name>
</gene>
<organism evidence="4 5">
    <name type="scientific">Litorilituus lipolyticus</name>
    <dbReference type="NCBI Taxonomy" id="2491017"/>
    <lineage>
        <taxon>Bacteria</taxon>
        <taxon>Pseudomonadati</taxon>
        <taxon>Pseudomonadota</taxon>
        <taxon>Gammaproteobacteria</taxon>
        <taxon>Alteromonadales</taxon>
        <taxon>Colwelliaceae</taxon>
        <taxon>Litorilituus</taxon>
    </lineage>
</organism>
<evidence type="ECO:0000313" key="4">
    <source>
        <dbReference type="EMBL" id="TPH15773.1"/>
    </source>
</evidence>
<dbReference type="EMBL" id="SAWY01000019">
    <property type="protein sequence ID" value="TPH15773.1"/>
    <property type="molecule type" value="Genomic_DNA"/>
</dbReference>
<keyword evidence="1 3" id="KW-0238">DNA-binding</keyword>
<name>A0A502L1A0_9GAMM</name>
<dbReference type="PANTHER" id="PTHR10302:SF0">
    <property type="entry name" value="SINGLE-STRANDED DNA-BINDING PROTEIN, MITOCHONDRIAL"/>
    <property type="match status" value="1"/>
</dbReference>
<evidence type="ECO:0000256" key="2">
    <source>
        <dbReference type="ARBA" id="ARBA00029558"/>
    </source>
</evidence>
<dbReference type="GO" id="GO:0006260">
    <property type="term" value="P:DNA replication"/>
    <property type="evidence" value="ECO:0007669"/>
    <property type="project" value="InterPro"/>
</dbReference>
<dbReference type="Pfam" id="PF00436">
    <property type="entry name" value="SSB"/>
    <property type="match status" value="2"/>
</dbReference>
<sequence length="210" mass="24071">MCSVTLLGNLVAKPDIRYRTNPVVAVTEITLATHSKWLDKKTNQFKEWTSFHHVKVEGQLVEQALLHANKGDIILIHGYLNNMKAKSEHGEHPPIVHANFVQGFKKGFTESINQIHCSATLLTHPQQMLTEHNKVFCSANIAIDQRIYSPEKQDWLTIKVERPIHAWGKQAQYFAEHAQLNQQLMVEGKLSYSSNKLQFIEVNKLHLFNI</sequence>
<dbReference type="Gene3D" id="2.40.50.140">
    <property type="entry name" value="Nucleic acid-binding proteins"/>
    <property type="match status" value="2"/>
</dbReference>
<dbReference type="Proteomes" id="UP000315303">
    <property type="component" value="Unassembled WGS sequence"/>
</dbReference>
<dbReference type="GO" id="GO:0003697">
    <property type="term" value="F:single-stranded DNA binding"/>
    <property type="evidence" value="ECO:0007669"/>
    <property type="project" value="InterPro"/>
</dbReference>
<dbReference type="AlphaFoldDB" id="A0A502L1A0"/>
<keyword evidence="5" id="KW-1185">Reference proteome</keyword>
<evidence type="ECO:0000256" key="1">
    <source>
        <dbReference type="ARBA" id="ARBA00023125"/>
    </source>
</evidence>
<dbReference type="InterPro" id="IPR012340">
    <property type="entry name" value="NA-bd_OB-fold"/>
</dbReference>
<reference evidence="4 5" key="1">
    <citation type="submission" date="2019-01" db="EMBL/GenBank/DDBJ databases">
        <title>Litorilituus lipolytica sp. nov., isolated from intertidal sand of the Yellow Sea in China.</title>
        <authorList>
            <person name="Liu A."/>
        </authorList>
    </citation>
    <scope>NUCLEOTIDE SEQUENCE [LARGE SCALE GENOMIC DNA]</scope>
    <source>
        <strain evidence="4 5">RZ04</strain>
    </source>
</reference>
<dbReference type="CDD" id="cd04496">
    <property type="entry name" value="SSB_OBF"/>
    <property type="match status" value="1"/>
</dbReference>
<protein>
    <recommendedName>
        <fullName evidence="2">Plasmid-derived single-stranded DNA-binding protein</fullName>
    </recommendedName>
</protein>
<dbReference type="GO" id="GO:0009295">
    <property type="term" value="C:nucleoid"/>
    <property type="evidence" value="ECO:0007669"/>
    <property type="project" value="TreeGrafter"/>
</dbReference>
<dbReference type="PROSITE" id="PS50935">
    <property type="entry name" value="SSB"/>
    <property type="match status" value="2"/>
</dbReference>
<accession>A0A502L1A0</accession>
<proteinExistence type="predicted"/>
<evidence type="ECO:0000256" key="3">
    <source>
        <dbReference type="PROSITE-ProRule" id="PRU00252"/>
    </source>
</evidence>
<dbReference type="OrthoDB" id="6224325at2"/>
<evidence type="ECO:0000313" key="5">
    <source>
        <dbReference type="Proteomes" id="UP000315303"/>
    </source>
</evidence>
<dbReference type="PANTHER" id="PTHR10302">
    <property type="entry name" value="SINGLE-STRANDED DNA-BINDING PROTEIN"/>
    <property type="match status" value="1"/>
</dbReference>
<dbReference type="InterPro" id="IPR011344">
    <property type="entry name" value="ssDNA-bd"/>
</dbReference>
<dbReference type="InterPro" id="IPR000424">
    <property type="entry name" value="Primosome_PriB/ssb"/>
</dbReference>
<comment type="caution">
    <text evidence="4">The sequence shown here is derived from an EMBL/GenBank/DDBJ whole genome shotgun (WGS) entry which is preliminary data.</text>
</comment>